<dbReference type="InterPro" id="IPR003779">
    <property type="entry name" value="CMD-like"/>
</dbReference>
<dbReference type="PANTHER" id="PTHR35446:SF2">
    <property type="entry name" value="CARBOXYMUCONOLACTONE DECARBOXYLASE-LIKE DOMAIN-CONTAINING PROTEIN"/>
    <property type="match status" value="1"/>
</dbReference>
<geneLocation type="plasmid" evidence="3">
    <name>pat</name>
</geneLocation>
<dbReference type="GO" id="GO:0051920">
    <property type="term" value="F:peroxiredoxin activity"/>
    <property type="evidence" value="ECO:0007669"/>
    <property type="project" value="InterPro"/>
</dbReference>
<organism evidence="2 3">
    <name type="scientific">Agrobacterium tumefaciens</name>
    <dbReference type="NCBI Taxonomy" id="358"/>
    <lineage>
        <taxon>Bacteria</taxon>
        <taxon>Pseudomonadati</taxon>
        <taxon>Pseudomonadota</taxon>
        <taxon>Alphaproteobacteria</taxon>
        <taxon>Hyphomicrobiales</taxon>
        <taxon>Rhizobiaceae</taxon>
        <taxon>Rhizobium/Agrobacterium group</taxon>
        <taxon>Agrobacterium</taxon>
        <taxon>Agrobacterium tumefaciens complex</taxon>
    </lineage>
</organism>
<keyword evidence="2" id="KW-0575">Peroxidase</keyword>
<keyword evidence="2" id="KW-0560">Oxidoreductase</keyword>
<dbReference type="PANTHER" id="PTHR35446">
    <property type="entry name" value="SI:CH211-175M2.5"/>
    <property type="match status" value="1"/>
</dbReference>
<evidence type="ECO:0000313" key="2">
    <source>
        <dbReference type="EMBL" id="QDY97738.1"/>
    </source>
</evidence>
<feature type="domain" description="Carboxymuconolactone decarboxylase-like" evidence="1">
    <location>
        <begin position="66"/>
        <end position="105"/>
    </location>
</feature>
<sequence>MTNTLLSGSQGLSWLELQSITPEPAVQEIFVRTKERFGHIRNAQRIVAHRSALALAQDRLSRAVQNAPDSGITPFERELIALVVSVENRCEPCVFAHAAILREISQDPALVGKIEVNYRHVDLTERQRALANYAVKVSLSPSLIEESDIGKLRDAGLGEYEILDAAAIIAYFNFSNRLNSALGIKPNDEAYEANRTFSKE</sequence>
<evidence type="ECO:0000259" key="1">
    <source>
        <dbReference type="Pfam" id="PF02627"/>
    </source>
</evidence>
<dbReference type="Gene3D" id="1.20.1290.10">
    <property type="entry name" value="AhpD-like"/>
    <property type="match status" value="1"/>
</dbReference>
<dbReference type="InterPro" id="IPR004675">
    <property type="entry name" value="AhpD_core"/>
</dbReference>
<dbReference type="InterPro" id="IPR029032">
    <property type="entry name" value="AhpD-like"/>
</dbReference>
<dbReference type="RefSeq" id="WP_099086506.1">
    <property type="nucleotide sequence ID" value="NZ_CP042276.1"/>
</dbReference>
<protein>
    <submittedName>
        <fullName evidence="2">Peroxidase-related enzyme</fullName>
    </submittedName>
</protein>
<keyword evidence="2" id="KW-0614">Plasmid</keyword>
<dbReference type="NCBIfam" id="TIGR01926">
    <property type="entry name" value="peroxid_rel"/>
    <property type="match status" value="1"/>
</dbReference>
<dbReference type="Proteomes" id="UP000222296">
    <property type="component" value="Plasmid pAt"/>
</dbReference>
<dbReference type="Pfam" id="PF02627">
    <property type="entry name" value="CMD"/>
    <property type="match status" value="1"/>
</dbReference>
<accession>A0AAP9EAA6</accession>
<dbReference type="AlphaFoldDB" id="A0AAP9EAA6"/>
<dbReference type="SUPFAM" id="SSF69118">
    <property type="entry name" value="AhpD-like"/>
    <property type="match status" value="1"/>
</dbReference>
<dbReference type="NCBIfam" id="TIGR00778">
    <property type="entry name" value="ahpD_dom"/>
    <property type="match status" value="1"/>
</dbReference>
<dbReference type="InterPro" id="IPR010195">
    <property type="entry name" value="Uncharacterised_peroxidase-rel"/>
</dbReference>
<dbReference type="EMBL" id="CP042276">
    <property type="protein sequence ID" value="QDY97738.1"/>
    <property type="molecule type" value="Genomic_DNA"/>
</dbReference>
<reference evidence="2 3" key="1">
    <citation type="journal article" date="2017" name="Genome Announc.">
        <title>Draft Genome Sequence of Agrobacterium tumefaciens Biovar 1 Strain 186, Isolated from Walnut.</title>
        <authorList>
            <person name="Poret-Peterson A.T."/>
            <person name="Bhatnagar S."/>
            <person name="McClean A.E."/>
            <person name="Kluepfel D.A."/>
        </authorList>
    </citation>
    <scope>NUCLEOTIDE SEQUENCE [LARGE SCALE GENOMIC DNA]</scope>
    <source>
        <strain evidence="2 3">186</strain>
    </source>
</reference>
<proteinExistence type="predicted"/>
<gene>
    <name evidence="2" type="ORF">CG010_026740</name>
</gene>
<evidence type="ECO:0000313" key="3">
    <source>
        <dbReference type="Proteomes" id="UP000222296"/>
    </source>
</evidence>
<name>A0AAP9EAA6_AGRTU</name>